<dbReference type="EC" id="3.4.23.36" evidence="9"/>
<evidence type="ECO:0000256" key="6">
    <source>
        <dbReference type="ARBA" id="ARBA00022801"/>
    </source>
</evidence>
<accession>A0A371IJK0</accession>
<dbReference type="GO" id="GO:0004190">
    <property type="term" value="F:aspartic-type endopeptidase activity"/>
    <property type="evidence" value="ECO:0007669"/>
    <property type="project" value="UniProtKB-UniRule"/>
</dbReference>
<dbReference type="PRINTS" id="PR00781">
    <property type="entry name" value="LIPOSIGPTASE"/>
</dbReference>
<evidence type="ECO:0000256" key="10">
    <source>
        <dbReference type="RuleBase" id="RU000594"/>
    </source>
</evidence>
<dbReference type="EMBL" id="MBEW02000024">
    <property type="protein sequence ID" value="RDY20668.1"/>
    <property type="molecule type" value="Genomic_DNA"/>
</dbReference>
<dbReference type="GO" id="GO:0006508">
    <property type="term" value="P:proteolysis"/>
    <property type="evidence" value="ECO:0007669"/>
    <property type="project" value="UniProtKB-KW"/>
</dbReference>
<evidence type="ECO:0000256" key="8">
    <source>
        <dbReference type="ARBA" id="ARBA00023136"/>
    </source>
</evidence>
<evidence type="ECO:0000256" key="5">
    <source>
        <dbReference type="ARBA" id="ARBA00022750"/>
    </source>
</evidence>
<dbReference type="NCBIfam" id="TIGR00077">
    <property type="entry name" value="lspA"/>
    <property type="match status" value="1"/>
</dbReference>
<evidence type="ECO:0000256" key="9">
    <source>
        <dbReference type="HAMAP-Rule" id="MF_00161"/>
    </source>
</evidence>
<sequence>MNNNSKIKSNFIFFLLIPILVVIDQIIKINIKAGFDVGQSKEIIKGFFSITYIQNTGAAFGILKDQRIIFIAMTIVIIAVLLFQLLKYNNFLVKLCIVLIISGAIGNLIDRLRYGYVVDMFNFHGIWSYIFNFADILVVVGVISFCLLIFLGKDS</sequence>
<comment type="pathway">
    <text evidence="9">Protein modification; lipoprotein biosynthesis (signal peptide cleavage).</text>
</comment>
<feature type="transmembrane region" description="Helical" evidence="9">
    <location>
        <begin position="91"/>
        <end position="109"/>
    </location>
</feature>
<dbReference type="Proteomes" id="UP000093352">
    <property type="component" value="Unassembled WGS sequence"/>
</dbReference>
<protein>
    <recommendedName>
        <fullName evidence="9">Lipoprotein signal peptidase</fullName>
        <ecNumber evidence="9">3.4.23.36</ecNumber>
    </recommendedName>
    <alternativeName>
        <fullName evidence="9">Prolipoprotein signal peptidase</fullName>
    </alternativeName>
    <alternativeName>
        <fullName evidence="9">Signal peptidase II</fullName>
        <shortName evidence="9">SPase II</shortName>
    </alternativeName>
</protein>
<keyword evidence="8 9" id="KW-0472">Membrane</keyword>
<comment type="similarity">
    <text evidence="1 9 11">Belongs to the peptidase A8 family.</text>
</comment>
<dbReference type="UniPathway" id="UPA00665"/>
<keyword evidence="4 9" id="KW-0812">Transmembrane</keyword>
<evidence type="ECO:0000313" key="13">
    <source>
        <dbReference type="Proteomes" id="UP000093352"/>
    </source>
</evidence>
<feature type="transmembrane region" description="Helical" evidence="9">
    <location>
        <begin position="129"/>
        <end position="151"/>
    </location>
</feature>
<comment type="catalytic activity">
    <reaction evidence="9 10">
        <text>Release of signal peptides from bacterial membrane prolipoproteins. Hydrolyzes -Xaa-Yaa-Zaa-|-(S,diacylglyceryl)Cys-, in which Xaa is hydrophobic (preferably Leu), and Yaa (Ala or Ser) and Zaa (Gly or Ala) have small, neutral side chains.</text>
        <dbReference type="EC" id="3.4.23.36"/>
    </reaction>
</comment>
<reference evidence="12 13" key="1">
    <citation type="journal article" date="2016" name="Genome Announc.">
        <title>Draft Genome Sequence of Criibacterium bergeronii gen. nov., sp. nov., Strain CCRI-22567T, Isolated from a Vaginal Sample from a Woman with Bacterial Vaginosis.</title>
        <authorList>
            <person name="Maheux A.F."/>
            <person name="Berube E."/>
            <person name="Boudreau D.K."/>
            <person name="Raymond F."/>
            <person name="Corbeil J."/>
            <person name="Roy P.H."/>
            <person name="Boissinot M."/>
            <person name="Omar R.F."/>
        </authorList>
    </citation>
    <scope>NUCLEOTIDE SEQUENCE [LARGE SCALE GENOMIC DNA]</scope>
    <source>
        <strain evidence="12 13">CCRI-22567</strain>
    </source>
</reference>
<feature type="transmembrane region" description="Helical" evidence="9">
    <location>
        <begin position="12"/>
        <end position="31"/>
    </location>
</feature>
<keyword evidence="3 9" id="KW-0645">Protease</keyword>
<comment type="subcellular location">
    <subcellularLocation>
        <location evidence="9">Cell membrane</location>
        <topology evidence="9">Multi-pass membrane protein</topology>
    </subcellularLocation>
</comment>
<dbReference type="GO" id="GO:0005886">
    <property type="term" value="C:plasma membrane"/>
    <property type="evidence" value="ECO:0007669"/>
    <property type="project" value="UniProtKB-SubCell"/>
</dbReference>
<keyword evidence="7 9" id="KW-1133">Transmembrane helix</keyword>
<evidence type="ECO:0000256" key="2">
    <source>
        <dbReference type="ARBA" id="ARBA00022475"/>
    </source>
</evidence>
<feature type="active site" evidence="9">
    <location>
        <position position="135"/>
    </location>
</feature>
<dbReference type="PANTHER" id="PTHR33695">
    <property type="entry name" value="LIPOPROTEIN SIGNAL PEPTIDASE"/>
    <property type="match status" value="1"/>
</dbReference>
<dbReference type="InterPro" id="IPR001872">
    <property type="entry name" value="Peptidase_A8"/>
</dbReference>
<evidence type="ECO:0000256" key="1">
    <source>
        <dbReference type="ARBA" id="ARBA00006139"/>
    </source>
</evidence>
<feature type="active site" evidence="9">
    <location>
        <position position="119"/>
    </location>
</feature>
<proteinExistence type="inferred from homology"/>
<organism evidence="12 13">
    <name type="scientific">Criibacterium bergeronii</name>
    <dbReference type="NCBI Taxonomy" id="1871336"/>
    <lineage>
        <taxon>Bacteria</taxon>
        <taxon>Bacillati</taxon>
        <taxon>Bacillota</taxon>
        <taxon>Clostridia</taxon>
        <taxon>Peptostreptococcales</taxon>
        <taxon>Filifactoraceae</taxon>
        <taxon>Criibacterium</taxon>
    </lineage>
</organism>
<dbReference type="STRING" id="1871336.BBG48_09520"/>
<evidence type="ECO:0000256" key="11">
    <source>
        <dbReference type="RuleBase" id="RU004181"/>
    </source>
</evidence>
<evidence type="ECO:0000256" key="7">
    <source>
        <dbReference type="ARBA" id="ARBA00022989"/>
    </source>
</evidence>
<dbReference type="AlphaFoldDB" id="A0A371IJK0"/>
<dbReference type="PANTHER" id="PTHR33695:SF1">
    <property type="entry name" value="LIPOPROTEIN SIGNAL PEPTIDASE"/>
    <property type="match status" value="1"/>
</dbReference>
<dbReference type="HAMAP" id="MF_00161">
    <property type="entry name" value="LspA"/>
    <property type="match status" value="1"/>
</dbReference>
<keyword evidence="5 9" id="KW-0064">Aspartyl protease</keyword>
<keyword evidence="2 9" id="KW-1003">Cell membrane</keyword>
<dbReference type="PROSITE" id="PS00855">
    <property type="entry name" value="SPASE_II"/>
    <property type="match status" value="1"/>
</dbReference>
<comment type="function">
    <text evidence="9 10">This protein specifically catalyzes the removal of signal peptides from prolipoproteins.</text>
</comment>
<gene>
    <name evidence="9 12" type="primary">lspA</name>
    <name evidence="12" type="ORF">BBG48_008945</name>
</gene>
<keyword evidence="6 9" id="KW-0378">Hydrolase</keyword>
<evidence type="ECO:0000313" key="12">
    <source>
        <dbReference type="EMBL" id="RDY20668.1"/>
    </source>
</evidence>
<name>A0A371IJK0_9FIRM</name>
<dbReference type="Pfam" id="PF01252">
    <property type="entry name" value="Peptidase_A8"/>
    <property type="match status" value="1"/>
</dbReference>
<keyword evidence="13" id="KW-1185">Reference proteome</keyword>
<evidence type="ECO:0000256" key="3">
    <source>
        <dbReference type="ARBA" id="ARBA00022670"/>
    </source>
</evidence>
<evidence type="ECO:0000256" key="4">
    <source>
        <dbReference type="ARBA" id="ARBA00022692"/>
    </source>
</evidence>
<comment type="caution">
    <text evidence="12">The sequence shown here is derived from an EMBL/GenBank/DDBJ whole genome shotgun (WGS) entry which is preliminary data.</text>
</comment>
<feature type="transmembrane region" description="Helical" evidence="9">
    <location>
        <begin position="68"/>
        <end position="86"/>
    </location>
</feature>
<dbReference type="RefSeq" id="WP_094754424.1">
    <property type="nucleotide sequence ID" value="NZ_MBEW02000024.1"/>
</dbReference>